<evidence type="ECO:0000256" key="17">
    <source>
        <dbReference type="SAM" id="SignalP"/>
    </source>
</evidence>
<keyword evidence="4" id="KW-1003">Cell membrane</keyword>
<comment type="caution">
    <text evidence="15">Lacks conserved residue(s) required for the propagation of feature annotation.</text>
</comment>
<dbReference type="STRING" id="554155.C5FY11"/>
<dbReference type="InterPro" id="IPR051735">
    <property type="entry name" value="CFEM_domain"/>
</dbReference>
<organism evidence="19 20">
    <name type="scientific">Arthroderma otae (strain ATCC MYA-4605 / CBS 113480)</name>
    <name type="common">Microsporum canis</name>
    <dbReference type="NCBI Taxonomy" id="554155"/>
    <lineage>
        <taxon>Eukaryota</taxon>
        <taxon>Fungi</taxon>
        <taxon>Dikarya</taxon>
        <taxon>Ascomycota</taxon>
        <taxon>Pezizomycotina</taxon>
        <taxon>Eurotiomycetes</taxon>
        <taxon>Eurotiomycetidae</taxon>
        <taxon>Onygenales</taxon>
        <taxon>Arthrodermataceae</taxon>
        <taxon>Microsporum</taxon>
    </lineage>
</organism>
<name>C5FY11_ARTOC</name>
<gene>
    <name evidence="19" type="ORF">MCYG_07228</name>
</gene>
<dbReference type="RefSeq" id="XP_002843445.1">
    <property type="nucleotide sequence ID" value="XM_002843399.1"/>
</dbReference>
<keyword evidence="9 17" id="KW-0732">Signal</keyword>
<dbReference type="Proteomes" id="UP000002035">
    <property type="component" value="Unassembled WGS sequence"/>
</dbReference>
<evidence type="ECO:0000259" key="18">
    <source>
        <dbReference type="PROSITE" id="PS52012"/>
    </source>
</evidence>
<evidence type="ECO:0000256" key="16">
    <source>
        <dbReference type="SAM" id="MobiDB-lite"/>
    </source>
</evidence>
<evidence type="ECO:0000256" key="4">
    <source>
        <dbReference type="ARBA" id="ARBA00022475"/>
    </source>
</evidence>
<dbReference type="VEuPathDB" id="FungiDB:MCYG_07228"/>
<keyword evidence="11" id="KW-0472">Membrane</keyword>
<feature type="chain" id="PRO_5002950414" description="CFEM domain-containing protein" evidence="17">
    <location>
        <begin position="18"/>
        <end position="194"/>
    </location>
</feature>
<dbReference type="GO" id="GO:0005576">
    <property type="term" value="C:extracellular region"/>
    <property type="evidence" value="ECO:0007669"/>
    <property type="project" value="UniProtKB-SubCell"/>
</dbReference>
<dbReference type="InterPro" id="IPR008427">
    <property type="entry name" value="Extracellular_membr_CFEM_dom"/>
</dbReference>
<evidence type="ECO:0000256" key="9">
    <source>
        <dbReference type="ARBA" id="ARBA00022729"/>
    </source>
</evidence>
<proteinExistence type="inferred from homology"/>
<protein>
    <recommendedName>
        <fullName evidence="18">CFEM domain-containing protein</fullName>
    </recommendedName>
</protein>
<evidence type="ECO:0000256" key="10">
    <source>
        <dbReference type="ARBA" id="ARBA00023004"/>
    </source>
</evidence>
<evidence type="ECO:0000256" key="5">
    <source>
        <dbReference type="ARBA" id="ARBA00022525"/>
    </source>
</evidence>
<evidence type="ECO:0000256" key="7">
    <source>
        <dbReference type="ARBA" id="ARBA00022622"/>
    </source>
</evidence>
<dbReference type="Pfam" id="PF05730">
    <property type="entry name" value="CFEM"/>
    <property type="match status" value="1"/>
</dbReference>
<evidence type="ECO:0000313" key="19">
    <source>
        <dbReference type="EMBL" id="EEQ34409.1"/>
    </source>
</evidence>
<reference evidence="20" key="1">
    <citation type="journal article" date="2012" name="MBio">
        <title>Comparative genome analysis of Trichophyton rubrum and related dermatophytes reveals candidate genes involved in infection.</title>
        <authorList>
            <person name="Martinez D.A."/>
            <person name="Oliver B.G."/>
            <person name="Graeser Y."/>
            <person name="Goldberg J.M."/>
            <person name="Li W."/>
            <person name="Martinez-Rossi N.M."/>
            <person name="Monod M."/>
            <person name="Shelest E."/>
            <person name="Barton R.C."/>
            <person name="Birch E."/>
            <person name="Brakhage A.A."/>
            <person name="Chen Z."/>
            <person name="Gurr S.J."/>
            <person name="Heiman D."/>
            <person name="Heitman J."/>
            <person name="Kosti I."/>
            <person name="Rossi A."/>
            <person name="Saif S."/>
            <person name="Samalova M."/>
            <person name="Saunders C.W."/>
            <person name="Shea T."/>
            <person name="Summerbell R.C."/>
            <person name="Xu J."/>
            <person name="Young S."/>
            <person name="Zeng Q."/>
            <person name="Birren B.W."/>
            <person name="Cuomo C.A."/>
            <person name="White T.C."/>
        </authorList>
    </citation>
    <scope>NUCLEOTIDE SEQUENCE [LARGE SCALE GENOMIC DNA]</scope>
    <source>
        <strain evidence="20">ATCC MYA-4605 / CBS 113480</strain>
    </source>
</reference>
<dbReference type="OrthoDB" id="3065412at2759"/>
<dbReference type="EMBL" id="DS995707">
    <property type="protein sequence ID" value="EEQ34409.1"/>
    <property type="molecule type" value="Genomic_DNA"/>
</dbReference>
<comment type="subcellular location">
    <subcellularLocation>
        <location evidence="1">Cell membrane</location>
        <topology evidence="1">Lipid-anchor</topology>
        <topology evidence="1">GPI-anchor</topology>
    </subcellularLocation>
    <subcellularLocation>
        <location evidence="2">Secreted</location>
    </subcellularLocation>
</comment>
<keyword evidence="13" id="KW-0325">Glycoprotein</keyword>
<dbReference type="HOGENOM" id="CLU_063084_1_1_1"/>
<keyword evidence="6 15" id="KW-0349">Heme</keyword>
<feature type="signal peptide" evidence="17">
    <location>
        <begin position="1"/>
        <end position="17"/>
    </location>
</feature>
<evidence type="ECO:0000256" key="13">
    <source>
        <dbReference type="ARBA" id="ARBA00023180"/>
    </source>
</evidence>
<feature type="domain" description="CFEM" evidence="18">
    <location>
        <begin position="1"/>
        <end position="107"/>
    </location>
</feature>
<keyword evidence="20" id="KW-1185">Reference proteome</keyword>
<dbReference type="PANTHER" id="PTHR37928:SF2">
    <property type="entry name" value="GPI ANCHORED CFEM DOMAIN PROTEIN (AFU_ORTHOLOGUE AFUA_6G10580)"/>
    <property type="match status" value="1"/>
</dbReference>
<evidence type="ECO:0000256" key="12">
    <source>
        <dbReference type="ARBA" id="ARBA00023157"/>
    </source>
</evidence>
<evidence type="ECO:0000256" key="3">
    <source>
        <dbReference type="ARBA" id="ARBA00010031"/>
    </source>
</evidence>
<evidence type="ECO:0000256" key="2">
    <source>
        <dbReference type="ARBA" id="ARBA00004613"/>
    </source>
</evidence>
<dbReference type="GO" id="GO:0046872">
    <property type="term" value="F:metal ion binding"/>
    <property type="evidence" value="ECO:0007669"/>
    <property type="project" value="UniProtKB-UniRule"/>
</dbReference>
<comment type="similarity">
    <text evidence="3">Belongs to the RBT5 family.</text>
</comment>
<dbReference type="AlphaFoldDB" id="C5FY11"/>
<keyword evidence="10 15" id="KW-0408">Iron</keyword>
<keyword evidence="5" id="KW-0964">Secreted</keyword>
<dbReference type="eggNOG" id="ENOG502SD7M">
    <property type="taxonomic scope" value="Eukaryota"/>
</dbReference>
<feature type="disulfide bond" evidence="15">
    <location>
        <begin position="47"/>
        <end position="80"/>
    </location>
</feature>
<evidence type="ECO:0000256" key="8">
    <source>
        <dbReference type="ARBA" id="ARBA00022723"/>
    </source>
</evidence>
<feature type="region of interest" description="Disordered" evidence="16">
    <location>
        <begin position="95"/>
        <end position="173"/>
    </location>
</feature>
<dbReference type="PROSITE" id="PS52012">
    <property type="entry name" value="CFEM"/>
    <property type="match status" value="1"/>
</dbReference>
<dbReference type="GO" id="GO:0005886">
    <property type="term" value="C:plasma membrane"/>
    <property type="evidence" value="ECO:0007669"/>
    <property type="project" value="UniProtKB-SubCell"/>
</dbReference>
<keyword evidence="12 15" id="KW-1015">Disulfide bond</keyword>
<dbReference type="GO" id="GO:0098552">
    <property type="term" value="C:side of membrane"/>
    <property type="evidence" value="ECO:0007669"/>
    <property type="project" value="UniProtKB-KW"/>
</dbReference>
<keyword evidence="14" id="KW-0449">Lipoprotein</keyword>
<evidence type="ECO:0000256" key="15">
    <source>
        <dbReference type="PROSITE-ProRule" id="PRU01356"/>
    </source>
</evidence>
<keyword evidence="8 15" id="KW-0479">Metal-binding</keyword>
<dbReference type="OMA" id="DVACCIA"/>
<keyword evidence="7" id="KW-0336">GPI-anchor</keyword>
<evidence type="ECO:0000256" key="1">
    <source>
        <dbReference type="ARBA" id="ARBA00004609"/>
    </source>
</evidence>
<evidence type="ECO:0000313" key="20">
    <source>
        <dbReference type="Proteomes" id="UP000002035"/>
    </source>
</evidence>
<evidence type="ECO:0000256" key="6">
    <source>
        <dbReference type="ARBA" id="ARBA00022617"/>
    </source>
</evidence>
<sequence>MKFSAVAVAALITVAASQGISELPKCAQVCAGKGFPAECGADVKCICTSSSFLDAITCCVATSCNSDEQKKTIQFAKGICGGVGVNVPDSAVCPTASSSGPGAPSSTAAPSGSTSETGSVTGTAITGTVSPTGTSSPSGSATESGSSSTTHSTGSGSPTTSSARTPTQTGNAASSVNANGGLLAAIAALVVAVA</sequence>
<evidence type="ECO:0000256" key="14">
    <source>
        <dbReference type="ARBA" id="ARBA00023288"/>
    </source>
</evidence>
<accession>C5FY11</accession>
<dbReference type="PANTHER" id="PTHR37928">
    <property type="entry name" value="CFEM DOMAIN PROTEIN (AFU_ORTHOLOGUE AFUA_6G14090)"/>
    <property type="match status" value="1"/>
</dbReference>
<evidence type="ECO:0000256" key="11">
    <source>
        <dbReference type="ARBA" id="ARBA00023136"/>
    </source>
</evidence>
<feature type="binding site" description="axial binding residue" evidence="15">
    <location>
        <position position="42"/>
    </location>
    <ligand>
        <name>heme</name>
        <dbReference type="ChEBI" id="CHEBI:30413"/>
    </ligand>
    <ligandPart>
        <name>Fe</name>
        <dbReference type="ChEBI" id="CHEBI:18248"/>
    </ligandPart>
</feature>
<dbReference type="GeneID" id="9225340"/>